<evidence type="ECO:0000313" key="3">
    <source>
        <dbReference type="RefSeq" id="XP_019085700.1"/>
    </source>
</evidence>
<dbReference type="Proteomes" id="UP000694864">
    <property type="component" value="Chromosome 9"/>
</dbReference>
<dbReference type="GeneID" id="109126521"/>
<keyword evidence="2" id="KW-1185">Reference proteome</keyword>
<reference evidence="2" key="1">
    <citation type="journal article" date="2014" name="Nat. Commun.">
        <title>The emerging biofuel crop Camelina sativa retains a highly undifferentiated hexaploid genome structure.</title>
        <authorList>
            <person name="Kagale S."/>
            <person name="Koh C."/>
            <person name="Nixon J."/>
            <person name="Bollina V."/>
            <person name="Clarke W.E."/>
            <person name="Tuteja R."/>
            <person name="Spillane C."/>
            <person name="Robinson S.J."/>
            <person name="Links M.G."/>
            <person name="Clarke C."/>
            <person name="Higgins E.E."/>
            <person name="Huebert T."/>
            <person name="Sharpe A.G."/>
            <person name="Parkin I.A."/>
        </authorList>
    </citation>
    <scope>NUCLEOTIDE SEQUENCE [LARGE SCALE GENOMIC DNA]</scope>
    <source>
        <strain evidence="2">cv. DH55</strain>
    </source>
</reference>
<evidence type="ECO:0000313" key="2">
    <source>
        <dbReference type="Proteomes" id="UP000694864"/>
    </source>
</evidence>
<reference evidence="3" key="2">
    <citation type="submission" date="2025-08" db="UniProtKB">
        <authorList>
            <consortium name="RefSeq"/>
        </authorList>
    </citation>
    <scope>IDENTIFICATION</scope>
    <source>
        <tissue evidence="3">Leaf</tissue>
    </source>
</reference>
<sequence length="167" mass="17672">MVESMAHFPNLQLNRKGAGPVWPKYKAKLGGSEKNAHGSAKVSSLDPVLEESQSILALDKVLTKGDGELSAGLEFSEETDDLLEEGEYPEVVLTDKVDGENVPVGEPASDMETSLVGEDAIIPQGDGHKQRTIGKQVHKVKDGLIPGGGSHPVKKGMVALLKPPAQT</sequence>
<proteinExistence type="predicted"/>
<protein>
    <submittedName>
        <fullName evidence="3">Uncharacterized protein LOC109126521</fullName>
    </submittedName>
</protein>
<dbReference type="RefSeq" id="XP_019085700.1">
    <property type="nucleotide sequence ID" value="XM_019230155.1"/>
</dbReference>
<name>A0ABM1QG12_CAMSA</name>
<accession>A0ABM1QG12</accession>
<gene>
    <name evidence="3" type="primary">LOC109126521</name>
</gene>
<evidence type="ECO:0000256" key="1">
    <source>
        <dbReference type="SAM" id="MobiDB-lite"/>
    </source>
</evidence>
<feature type="region of interest" description="Disordered" evidence="1">
    <location>
        <begin position="1"/>
        <end position="40"/>
    </location>
</feature>
<organism evidence="2 3">
    <name type="scientific">Camelina sativa</name>
    <name type="common">False flax</name>
    <name type="synonym">Myagrum sativum</name>
    <dbReference type="NCBI Taxonomy" id="90675"/>
    <lineage>
        <taxon>Eukaryota</taxon>
        <taxon>Viridiplantae</taxon>
        <taxon>Streptophyta</taxon>
        <taxon>Embryophyta</taxon>
        <taxon>Tracheophyta</taxon>
        <taxon>Spermatophyta</taxon>
        <taxon>Magnoliopsida</taxon>
        <taxon>eudicotyledons</taxon>
        <taxon>Gunneridae</taxon>
        <taxon>Pentapetalae</taxon>
        <taxon>rosids</taxon>
        <taxon>malvids</taxon>
        <taxon>Brassicales</taxon>
        <taxon>Brassicaceae</taxon>
        <taxon>Camelineae</taxon>
        <taxon>Camelina</taxon>
    </lineage>
</organism>